<dbReference type="AlphaFoldDB" id="A0A2G7HL42"/>
<organism evidence="1 2">
    <name type="scientific">Clostridium combesii</name>
    <dbReference type="NCBI Taxonomy" id="39481"/>
    <lineage>
        <taxon>Bacteria</taxon>
        <taxon>Bacillati</taxon>
        <taxon>Bacillota</taxon>
        <taxon>Clostridia</taxon>
        <taxon>Eubacteriales</taxon>
        <taxon>Clostridiaceae</taxon>
        <taxon>Clostridium</taxon>
    </lineage>
</organism>
<dbReference type="EMBL" id="PEIK01000001">
    <property type="protein sequence ID" value="PIH05799.1"/>
    <property type="molecule type" value="Genomic_DNA"/>
</dbReference>
<reference evidence="1 2" key="1">
    <citation type="submission" date="2017-10" db="EMBL/GenBank/DDBJ databases">
        <title>Reclassification of Eubacterium combesii and discrepancies in the nomenclature of botulinum neurotoxin producing clostridia. Request for an Opinion.</title>
        <authorList>
            <person name="Dobritsa A.P."/>
            <person name="Kutumbaka K.K."/>
            <person name="Samadpour M."/>
        </authorList>
    </citation>
    <scope>NUCLEOTIDE SEQUENCE [LARGE SCALE GENOMIC DNA]</scope>
    <source>
        <strain evidence="1 2">DSM 20696</strain>
    </source>
</reference>
<proteinExistence type="predicted"/>
<protein>
    <submittedName>
        <fullName evidence="1">Uncharacterized protein</fullName>
    </submittedName>
</protein>
<dbReference type="Proteomes" id="UP000231322">
    <property type="component" value="Unassembled WGS sequence"/>
</dbReference>
<name>A0A2G7HL42_9CLOT</name>
<gene>
    <name evidence="1" type="ORF">CS538_00300</name>
</gene>
<accession>A0A2G7HL42</accession>
<comment type="caution">
    <text evidence="1">The sequence shown here is derived from an EMBL/GenBank/DDBJ whole genome shotgun (WGS) entry which is preliminary data.</text>
</comment>
<sequence>MKKIKPSRRLDLFQVAKSVLRLLVLCYTTFLAYSRGMKKLCILGALIQMLIFDLQIN</sequence>
<evidence type="ECO:0000313" key="1">
    <source>
        <dbReference type="EMBL" id="PIH05799.1"/>
    </source>
</evidence>
<keyword evidence="2" id="KW-1185">Reference proteome</keyword>
<evidence type="ECO:0000313" key="2">
    <source>
        <dbReference type="Proteomes" id="UP000231322"/>
    </source>
</evidence>